<dbReference type="Proteomes" id="UP001057498">
    <property type="component" value="Chromosome"/>
</dbReference>
<reference evidence="3" key="1">
    <citation type="submission" date="2022-04" db="EMBL/GenBank/DDBJ databases">
        <title>Whole genome sequence of Sphaerotilus sp. FB-5.</title>
        <authorList>
            <person name="Takeda M."/>
            <person name="Narihara S."/>
            <person name="Akimoto M."/>
            <person name="Akimoto R."/>
            <person name="Nishiyashiki S."/>
            <person name="Murakami T."/>
        </authorList>
    </citation>
    <scope>NUCLEOTIDE SEQUENCE</scope>
    <source>
        <strain evidence="3">FB-5</strain>
    </source>
</reference>
<organism evidence="3 4">
    <name type="scientific">Sphaerotilus microaerophilus</name>
    <dbReference type="NCBI Taxonomy" id="2914710"/>
    <lineage>
        <taxon>Bacteria</taxon>
        <taxon>Pseudomonadati</taxon>
        <taxon>Pseudomonadota</taxon>
        <taxon>Betaproteobacteria</taxon>
        <taxon>Burkholderiales</taxon>
        <taxon>Sphaerotilaceae</taxon>
        <taxon>Sphaerotilus</taxon>
    </lineage>
</organism>
<sequence>MTTPFPTPHVTLDVKGVSCPGPILSAKRLVDDLAEGEVLLLVSDCAGTESDLFAWARATGNQVVGADKRPDGSQGYYIRKGTADHPPAQADLDLRGVVCPGPIVEAKRLLGSMQPGEVLRLVSDCAGVRGDIAGWADATGHSIIATHEVATGTYEFFIRRGPNR</sequence>
<gene>
    <name evidence="3" type="ORF">CATMQ487_49090</name>
</gene>
<keyword evidence="4" id="KW-1185">Reference proteome</keyword>
<feature type="domain" description="UPF0033" evidence="2">
    <location>
        <begin position="92"/>
        <end position="116"/>
    </location>
</feature>
<proteinExistence type="inferred from homology"/>
<dbReference type="RefSeq" id="WP_310742562.1">
    <property type="nucleotide sequence ID" value="NZ_AP025730.1"/>
</dbReference>
<evidence type="ECO:0000313" key="4">
    <source>
        <dbReference type="Proteomes" id="UP001057498"/>
    </source>
</evidence>
<dbReference type="Pfam" id="PF01206">
    <property type="entry name" value="TusA"/>
    <property type="match status" value="2"/>
</dbReference>
<dbReference type="InterPro" id="IPR036868">
    <property type="entry name" value="TusA-like_sf"/>
</dbReference>
<name>A0ABM7YTI9_9BURK</name>
<dbReference type="InterPro" id="IPR001455">
    <property type="entry name" value="TusA-like"/>
</dbReference>
<evidence type="ECO:0000313" key="3">
    <source>
        <dbReference type="EMBL" id="BDI07939.1"/>
    </source>
</evidence>
<dbReference type="SUPFAM" id="SSF64307">
    <property type="entry name" value="SirA-like"/>
    <property type="match status" value="2"/>
</dbReference>
<evidence type="ECO:0000256" key="1">
    <source>
        <dbReference type="ARBA" id="ARBA00008984"/>
    </source>
</evidence>
<protein>
    <recommendedName>
        <fullName evidence="2">UPF0033 domain-containing protein</fullName>
    </recommendedName>
</protein>
<dbReference type="Gene3D" id="3.30.110.40">
    <property type="entry name" value="TusA-like domain"/>
    <property type="match status" value="2"/>
</dbReference>
<dbReference type="PROSITE" id="PS01148">
    <property type="entry name" value="UPF0033"/>
    <property type="match status" value="2"/>
</dbReference>
<accession>A0ABM7YTI9</accession>
<dbReference type="PANTHER" id="PTHR33279">
    <property type="entry name" value="SULFUR CARRIER PROTEIN YEDF-RELATED"/>
    <property type="match status" value="1"/>
</dbReference>
<dbReference type="EMBL" id="AP025730">
    <property type="protein sequence ID" value="BDI07939.1"/>
    <property type="molecule type" value="Genomic_DNA"/>
</dbReference>
<dbReference type="PANTHER" id="PTHR33279:SF6">
    <property type="entry name" value="SULFUR CARRIER PROTEIN YEDF-RELATED"/>
    <property type="match status" value="1"/>
</dbReference>
<evidence type="ECO:0000259" key="2">
    <source>
        <dbReference type="PROSITE" id="PS01148"/>
    </source>
</evidence>
<dbReference type="CDD" id="cd00291">
    <property type="entry name" value="SirA_YedF_YeeD"/>
    <property type="match status" value="2"/>
</dbReference>
<comment type="similarity">
    <text evidence="1">Belongs to the sulfur carrier protein TusA family.</text>
</comment>
<feature type="domain" description="UPF0033" evidence="2">
    <location>
        <begin position="12"/>
        <end position="36"/>
    </location>
</feature>